<feature type="chain" id="PRO_5034534661" evidence="2">
    <location>
        <begin position="19"/>
        <end position="314"/>
    </location>
</feature>
<comment type="caution">
    <text evidence="3">The sequence shown here is derived from an EMBL/GenBank/DDBJ whole genome shotgun (WGS) entry which is preliminary data.</text>
</comment>
<evidence type="ECO:0000313" key="3">
    <source>
        <dbReference type="EMBL" id="KAF5364387.1"/>
    </source>
</evidence>
<sequence length="314" mass="35127">MRITSAYLLACLFSIGYAFPVEESIFFLGDGVSQHDQEKGFDRMKWIGEMIAKGVVPKWWDAVKAKYGTDAKYTVSGLIPSSTCPTAGQVPLLVKALHICPFLILVMHITSAYLLACLFAVGYAFPVENKHSIRAPPKGSSAAPVIKVRFTSKTTTDAHALEAMNAEVFVRQLLGRQSIKNQLAHGSDQIEFTNHNGESEIAYFEVTGPEKLLLPSISGTRISCLSRQPLREPLVLSCAETDHTVPLPSRRIAEDILIEHRRQYYFQALVWHGFASRCVPNISDERRGREQSAQGISGWFHRFLDEKYTLNQKL</sequence>
<keyword evidence="1" id="KW-0812">Transmembrane</keyword>
<feature type="transmembrane region" description="Helical" evidence="1">
    <location>
        <begin position="102"/>
        <end position="125"/>
    </location>
</feature>
<feature type="signal peptide" evidence="2">
    <location>
        <begin position="1"/>
        <end position="18"/>
    </location>
</feature>
<evidence type="ECO:0000256" key="1">
    <source>
        <dbReference type="SAM" id="Phobius"/>
    </source>
</evidence>
<dbReference type="AlphaFoldDB" id="A0A8H5LP47"/>
<evidence type="ECO:0000313" key="4">
    <source>
        <dbReference type="Proteomes" id="UP000518752"/>
    </source>
</evidence>
<reference evidence="3 4" key="1">
    <citation type="journal article" date="2020" name="ISME J.">
        <title>Uncovering the hidden diversity of litter-decomposition mechanisms in mushroom-forming fungi.</title>
        <authorList>
            <person name="Floudas D."/>
            <person name="Bentzer J."/>
            <person name="Ahren D."/>
            <person name="Johansson T."/>
            <person name="Persson P."/>
            <person name="Tunlid A."/>
        </authorList>
    </citation>
    <scope>NUCLEOTIDE SEQUENCE [LARGE SCALE GENOMIC DNA]</scope>
    <source>
        <strain evidence="3 4">CBS 406.79</strain>
    </source>
</reference>
<dbReference type="EMBL" id="JAACJN010000188">
    <property type="protein sequence ID" value="KAF5364387.1"/>
    <property type="molecule type" value="Genomic_DNA"/>
</dbReference>
<accession>A0A8H5LP47</accession>
<name>A0A8H5LP47_9AGAR</name>
<dbReference type="Proteomes" id="UP000518752">
    <property type="component" value="Unassembled WGS sequence"/>
</dbReference>
<evidence type="ECO:0000256" key="2">
    <source>
        <dbReference type="SAM" id="SignalP"/>
    </source>
</evidence>
<organism evidence="3 4">
    <name type="scientific">Collybiopsis confluens</name>
    <dbReference type="NCBI Taxonomy" id="2823264"/>
    <lineage>
        <taxon>Eukaryota</taxon>
        <taxon>Fungi</taxon>
        <taxon>Dikarya</taxon>
        <taxon>Basidiomycota</taxon>
        <taxon>Agaricomycotina</taxon>
        <taxon>Agaricomycetes</taxon>
        <taxon>Agaricomycetidae</taxon>
        <taxon>Agaricales</taxon>
        <taxon>Marasmiineae</taxon>
        <taxon>Omphalotaceae</taxon>
        <taxon>Collybiopsis</taxon>
    </lineage>
</organism>
<proteinExistence type="predicted"/>
<gene>
    <name evidence="3" type="ORF">D9757_011894</name>
</gene>
<keyword evidence="1" id="KW-0472">Membrane</keyword>
<protein>
    <submittedName>
        <fullName evidence="3">Uncharacterized protein</fullName>
    </submittedName>
</protein>
<keyword evidence="4" id="KW-1185">Reference proteome</keyword>
<keyword evidence="2" id="KW-0732">Signal</keyword>
<dbReference type="OrthoDB" id="1393670at2759"/>
<keyword evidence="1" id="KW-1133">Transmembrane helix</keyword>